<dbReference type="Proteomes" id="UP001234297">
    <property type="component" value="Chromosome 3"/>
</dbReference>
<evidence type="ECO:0000313" key="2">
    <source>
        <dbReference type="Proteomes" id="UP001234297"/>
    </source>
</evidence>
<name>A0ACC2LZX1_PERAE</name>
<accession>A0ACC2LZX1</accession>
<sequence>MVRLLFVWAVLYLAIRVHGQQGFISIDCGMANNDSIYIDDPYHLTYVSDAQFIDTGVSENVRIFRNDLVRLYRTVRSFPNGNKLGPVNKSNKYLIRAHFMYGDYDGKNSTPEFKLYIGANFWSTISFSDATDAFNVEIIIVATMNFISVCLVNTDYGIPFISGLELRPLTNSMYGVVNESQSIQVFYIRYDVGLSISNDVISFPDDPFDLYWSPIEKADWISFGTSQNVTNKDGAIEPLSMVMMTAVRPINDSAALHYSWTADDLTQQFLLYMHFAELEQLGYNITREFTVCYGNNSCNGSETLRPGYLLTTTIQTVQPLSGQYNYSCSFKKTPNSNRPPILNAIEVFTIVPFTAIPTREQDVEAMFDVKATYKVERNWMGDPCEPEIYSWVGLTCDNSNTLSDAPAIVSLNLSSFGLKGEIAASIANLKFIQSLDLSWNNLTGPIPDFLGDLPSLSLLNLSGNQLSGLVPTILLEKSKKGSLKLSVDNNPDLCVSDSCGGHSNKRNITVLVVAPVASVVILLFLLIILWRFKWRKQGKHSIA</sequence>
<gene>
    <name evidence="1" type="ORF">MRB53_012876</name>
</gene>
<dbReference type="EMBL" id="CM056811">
    <property type="protein sequence ID" value="KAJ8638609.1"/>
    <property type="molecule type" value="Genomic_DNA"/>
</dbReference>
<comment type="caution">
    <text evidence="1">The sequence shown here is derived from an EMBL/GenBank/DDBJ whole genome shotgun (WGS) entry which is preliminary data.</text>
</comment>
<proteinExistence type="predicted"/>
<keyword evidence="2" id="KW-1185">Reference proteome</keyword>
<protein>
    <submittedName>
        <fullName evidence="1">Uncharacterized protein</fullName>
    </submittedName>
</protein>
<reference evidence="1 2" key="1">
    <citation type="journal article" date="2022" name="Hortic Res">
        <title>A haplotype resolved chromosomal level avocado genome allows analysis of novel avocado genes.</title>
        <authorList>
            <person name="Nath O."/>
            <person name="Fletcher S.J."/>
            <person name="Hayward A."/>
            <person name="Shaw L.M."/>
            <person name="Masouleh A.K."/>
            <person name="Furtado A."/>
            <person name="Henry R.J."/>
            <person name="Mitter N."/>
        </authorList>
    </citation>
    <scope>NUCLEOTIDE SEQUENCE [LARGE SCALE GENOMIC DNA]</scope>
    <source>
        <strain evidence="2">cv. Hass</strain>
    </source>
</reference>
<organism evidence="1 2">
    <name type="scientific">Persea americana</name>
    <name type="common">Avocado</name>
    <dbReference type="NCBI Taxonomy" id="3435"/>
    <lineage>
        <taxon>Eukaryota</taxon>
        <taxon>Viridiplantae</taxon>
        <taxon>Streptophyta</taxon>
        <taxon>Embryophyta</taxon>
        <taxon>Tracheophyta</taxon>
        <taxon>Spermatophyta</taxon>
        <taxon>Magnoliopsida</taxon>
        <taxon>Magnoliidae</taxon>
        <taxon>Laurales</taxon>
        <taxon>Lauraceae</taxon>
        <taxon>Persea</taxon>
    </lineage>
</organism>
<evidence type="ECO:0000313" key="1">
    <source>
        <dbReference type="EMBL" id="KAJ8638609.1"/>
    </source>
</evidence>